<gene>
    <name evidence="4" type="ORF">NCTC13067_01752</name>
</gene>
<dbReference type="InterPro" id="IPR019079">
    <property type="entry name" value="Capsule_synth_CapA"/>
</dbReference>
<evidence type="ECO:0000313" key="5">
    <source>
        <dbReference type="Proteomes" id="UP000255469"/>
    </source>
</evidence>
<feature type="domain" description="Capsule synthesis protein CapA" evidence="3">
    <location>
        <begin position="49"/>
        <end position="289"/>
    </location>
</feature>
<protein>
    <submittedName>
        <fullName evidence="4">Bacterial capsule synthesis protein PGA_cap</fullName>
    </submittedName>
</protein>
<dbReference type="EMBL" id="UGTM01000002">
    <property type="protein sequence ID" value="SUB93895.1"/>
    <property type="molecule type" value="Genomic_DNA"/>
</dbReference>
<feature type="signal peptide" evidence="2">
    <location>
        <begin position="1"/>
        <end position="24"/>
    </location>
</feature>
<dbReference type="Proteomes" id="UP000255469">
    <property type="component" value="Unassembled WGS sequence"/>
</dbReference>
<dbReference type="SMART" id="SM00854">
    <property type="entry name" value="PGA_cap"/>
    <property type="match status" value="1"/>
</dbReference>
<sequence length="333" mass="37240">MMKRLSTVQAVSILLYLVISTPSASFSRTGTKADGAGETLQSLPGDTLHIVVAGDLLLDRGVRQRIAQVGVDGLFTPSIDSLFLASDYVIANLECPVTAIRERVYKRFIFRGEPEWLPALHRHGITHLDLANNHSIDQGRNGLMDTQEQVRKAGMVPLGAGRNMEEAARPILISTRPRAVWVVPSLRLPLENFPYLPQKPSVSQESADSLVMRVARLRKTDRHCFILVLLHWGWEHHLRAVPRQREEAHRLIDAGADAIVGHHSHTLQTVETYRGKPVYYGIGNFIFDQHRPLNTRACLVKLSITADRCKATPLPIEIRNCIPCLIQEATSVR</sequence>
<feature type="chain" id="PRO_5016764407" evidence="2">
    <location>
        <begin position="25"/>
        <end position="333"/>
    </location>
</feature>
<dbReference type="Pfam" id="PF09587">
    <property type="entry name" value="PGA_cap"/>
    <property type="match status" value="1"/>
</dbReference>
<dbReference type="SUPFAM" id="SSF56300">
    <property type="entry name" value="Metallo-dependent phosphatases"/>
    <property type="match status" value="1"/>
</dbReference>
<dbReference type="InterPro" id="IPR029052">
    <property type="entry name" value="Metallo-depent_PP-like"/>
</dbReference>
<dbReference type="PANTHER" id="PTHR33393:SF13">
    <property type="entry name" value="PGA BIOSYNTHESIS PROTEIN CAPA"/>
    <property type="match status" value="1"/>
</dbReference>
<reference evidence="4 5" key="1">
    <citation type="submission" date="2018-06" db="EMBL/GenBank/DDBJ databases">
        <authorList>
            <consortium name="Pathogen Informatics"/>
            <person name="Doyle S."/>
        </authorList>
    </citation>
    <scope>NUCLEOTIDE SEQUENCE [LARGE SCALE GENOMIC DNA]</scope>
    <source>
        <strain evidence="4 5">NCTC13067</strain>
    </source>
</reference>
<dbReference type="Gene3D" id="3.60.21.10">
    <property type="match status" value="1"/>
</dbReference>
<evidence type="ECO:0000256" key="1">
    <source>
        <dbReference type="ARBA" id="ARBA00005662"/>
    </source>
</evidence>
<dbReference type="AlphaFoldDB" id="A0A379ECW7"/>
<keyword evidence="2" id="KW-0732">Signal</keyword>
<organism evidence="4 5">
    <name type="scientific">Prevotella denticola</name>
    <dbReference type="NCBI Taxonomy" id="28129"/>
    <lineage>
        <taxon>Bacteria</taxon>
        <taxon>Pseudomonadati</taxon>
        <taxon>Bacteroidota</taxon>
        <taxon>Bacteroidia</taxon>
        <taxon>Bacteroidales</taxon>
        <taxon>Prevotellaceae</taxon>
        <taxon>Prevotella</taxon>
    </lineage>
</organism>
<accession>A0A379ECW7</accession>
<dbReference type="PANTHER" id="PTHR33393">
    <property type="entry name" value="POLYGLUTAMINE SYNTHESIS ACCESSORY PROTEIN RV0574C-RELATED"/>
    <property type="match status" value="1"/>
</dbReference>
<proteinExistence type="inferred from homology"/>
<evidence type="ECO:0000313" key="4">
    <source>
        <dbReference type="EMBL" id="SUB93895.1"/>
    </source>
</evidence>
<comment type="similarity">
    <text evidence="1">Belongs to the CapA family.</text>
</comment>
<evidence type="ECO:0000256" key="2">
    <source>
        <dbReference type="SAM" id="SignalP"/>
    </source>
</evidence>
<evidence type="ECO:0000259" key="3">
    <source>
        <dbReference type="SMART" id="SM00854"/>
    </source>
</evidence>
<dbReference type="InterPro" id="IPR052169">
    <property type="entry name" value="CW_Biosynth-Accessory"/>
</dbReference>
<dbReference type="RefSeq" id="WP_025067359.1">
    <property type="nucleotide sequence ID" value="NZ_UGTM01000002.1"/>
</dbReference>
<name>A0A379ECW7_9BACT</name>
<dbReference type="CDD" id="cd07381">
    <property type="entry name" value="MPP_CapA"/>
    <property type="match status" value="1"/>
</dbReference>